<organism evidence="1 2">
    <name type="scientific">Marinobacter mobilis</name>
    <dbReference type="NCBI Taxonomy" id="488533"/>
    <lineage>
        <taxon>Bacteria</taxon>
        <taxon>Pseudomonadati</taxon>
        <taxon>Pseudomonadota</taxon>
        <taxon>Gammaproteobacteria</taxon>
        <taxon>Pseudomonadales</taxon>
        <taxon>Marinobacteraceae</taxon>
        <taxon>Marinobacter</taxon>
    </lineage>
</organism>
<evidence type="ECO:0000313" key="1">
    <source>
        <dbReference type="EMBL" id="SDW34821.1"/>
    </source>
</evidence>
<dbReference type="EMBL" id="FNNE01000002">
    <property type="protein sequence ID" value="SDW34821.1"/>
    <property type="molecule type" value="Genomic_DNA"/>
</dbReference>
<keyword evidence="2" id="KW-1185">Reference proteome</keyword>
<dbReference type="RefSeq" id="WP_245725903.1">
    <property type="nucleotide sequence ID" value="NZ_FNNE01000002.1"/>
</dbReference>
<evidence type="ECO:0000313" key="2">
    <source>
        <dbReference type="Proteomes" id="UP000199675"/>
    </source>
</evidence>
<dbReference type="PROSITE" id="PS51257">
    <property type="entry name" value="PROKAR_LIPOPROTEIN"/>
    <property type="match status" value="1"/>
</dbReference>
<dbReference type="AlphaFoldDB" id="A0A1H2ST28"/>
<gene>
    <name evidence="1" type="ORF">SAMN04487960_102230</name>
</gene>
<proteinExistence type="predicted"/>
<name>A0A1H2ST28_9GAMM</name>
<dbReference type="Proteomes" id="UP000199675">
    <property type="component" value="Unassembled WGS sequence"/>
</dbReference>
<dbReference type="STRING" id="488533.SAMN04487960_102230"/>
<accession>A0A1H2ST28</accession>
<reference evidence="1 2" key="1">
    <citation type="submission" date="2016-10" db="EMBL/GenBank/DDBJ databases">
        <authorList>
            <person name="de Groot N.N."/>
        </authorList>
    </citation>
    <scope>NUCLEOTIDE SEQUENCE [LARGE SCALE GENOMIC DNA]</scope>
    <source>
        <strain evidence="1 2">CGMCC 1.7059</strain>
    </source>
</reference>
<sequence length="503" mass="54669">MSAGRRDGGVWLGIAALVLLVTGCSSFSQRDQMARFNAAYASGEYVLAAEAMDYDADEFDDPGTSGRSESGSDVLESLHQGEALRLAGDYARSVAAYDRAEAGMKYLDTEGNLIAVWDNLSSILLNDASLNYRALMSEAILVNTYKGLDFLALADAADARVEFNRADDRTRRAVDFFSEEIRDRQQDLQQDPANARMVYRTLDSRDLQQALDERYGNPSQWQVFADYMVPASTYLHGLFFLAAGTGGADTDKALTSLRRVAGMVPGNEVLSRDVALAEALASGRQSRQQLSPQVWVVYENGLGPVLEEVRFDIPLPVSHNDYGQIVFAVVALPRYRDRSAVPGHLVVAGADEKPAVTEPMASMGRVIQTELQARFPGVLMRAVSAAVLKGMIQVEAAESMGALGQFGAILYTVSTTQADLRSWQALPDHWQVARIERPADGQLTLTDSRQGVLGTLELPQWPFTLVYIKRPTAGSAATAMVLDLQGEHAGQYLTLPAGSGTEK</sequence>
<protein>
    <submittedName>
        <fullName evidence="1">Uncharacterized protein</fullName>
    </submittedName>
</protein>